<dbReference type="AlphaFoldDB" id="A0A0F9DGA2"/>
<feature type="non-terminal residue" evidence="1">
    <location>
        <position position="1"/>
    </location>
</feature>
<reference evidence="1" key="1">
    <citation type="journal article" date="2015" name="Nature">
        <title>Complex archaea that bridge the gap between prokaryotes and eukaryotes.</title>
        <authorList>
            <person name="Spang A."/>
            <person name="Saw J.H."/>
            <person name="Jorgensen S.L."/>
            <person name="Zaremba-Niedzwiedzka K."/>
            <person name="Martijn J."/>
            <person name="Lind A.E."/>
            <person name="van Eijk R."/>
            <person name="Schleper C."/>
            <person name="Guy L."/>
            <person name="Ettema T.J."/>
        </authorList>
    </citation>
    <scope>NUCLEOTIDE SEQUENCE</scope>
</reference>
<evidence type="ECO:0000313" key="1">
    <source>
        <dbReference type="EMBL" id="KKL52801.1"/>
    </source>
</evidence>
<name>A0A0F9DGA2_9ZZZZ</name>
<gene>
    <name evidence="1" type="ORF">LCGC14_2281800</name>
</gene>
<accession>A0A0F9DGA2</accession>
<sequence length="97" mass="10770">RNTGYDHTNQNPFGVNVITKTVTAGSLMYNEIGLVKAGAIQIILSNNDVSLIENSEVIMINDVSFYAYDDAVGNKFLSFPTQFSKYTKVIIFRKEVG</sequence>
<organism evidence="1">
    <name type="scientific">marine sediment metagenome</name>
    <dbReference type="NCBI Taxonomy" id="412755"/>
    <lineage>
        <taxon>unclassified sequences</taxon>
        <taxon>metagenomes</taxon>
        <taxon>ecological metagenomes</taxon>
    </lineage>
</organism>
<proteinExistence type="predicted"/>
<dbReference type="EMBL" id="LAZR01031763">
    <property type="protein sequence ID" value="KKL52801.1"/>
    <property type="molecule type" value="Genomic_DNA"/>
</dbReference>
<comment type="caution">
    <text evidence="1">The sequence shown here is derived from an EMBL/GenBank/DDBJ whole genome shotgun (WGS) entry which is preliminary data.</text>
</comment>
<protein>
    <submittedName>
        <fullName evidence="1">Uncharacterized protein</fullName>
    </submittedName>
</protein>